<reference evidence="2" key="1">
    <citation type="journal article" date="2020" name="Fungal Divers.">
        <title>Resolving the Mortierellaceae phylogeny through synthesis of multi-gene phylogenetics and phylogenomics.</title>
        <authorList>
            <person name="Vandepol N."/>
            <person name="Liber J."/>
            <person name="Desiro A."/>
            <person name="Na H."/>
            <person name="Kennedy M."/>
            <person name="Barry K."/>
            <person name="Grigoriev I.V."/>
            <person name="Miller A.N."/>
            <person name="O'Donnell K."/>
            <person name="Stajich J.E."/>
            <person name="Bonito G."/>
        </authorList>
    </citation>
    <scope>NUCLEOTIDE SEQUENCE</scope>
    <source>
        <strain evidence="2">NRRL 28262</strain>
    </source>
</reference>
<evidence type="ECO:0000256" key="1">
    <source>
        <dbReference type="SAM" id="Coils"/>
    </source>
</evidence>
<dbReference type="GO" id="GO:0070682">
    <property type="term" value="P:proteasome regulatory particle assembly"/>
    <property type="evidence" value="ECO:0007669"/>
    <property type="project" value="InterPro"/>
</dbReference>
<sequence>MTSSSPSSAIAPPAEFAISGTAFASASPEALAKILDTLDLASLEQEHFRLERAIQQLVQSNKEIAEFIEQEQQDLIEFQKTQQGSEGAAMGEFEPDPEFVLAIEENKVVIAKYERTCADLWSAIQRKRGVTEVAADKAVVVEGGEQAEADDGVFL</sequence>
<protein>
    <submittedName>
        <fullName evidence="2">Uncharacterized protein</fullName>
    </submittedName>
</protein>
<proteinExistence type="predicted"/>
<dbReference type="PANTHER" id="PTHR40422">
    <property type="entry name" value="TRANSLATION MACHINERY-ASSOCIATED PROTEIN 17"/>
    <property type="match status" value="1"/>
</dbReference>
<evidence type="ECO:0000313" key="2">
    <source>
        <dbReference type="EMBL" id="KAG0273172.1"/>
    </source>
</evidence>
<accession>A0AAD4DCJ1</accession>
<dbReference type="EMBL" id="JAAAIL010000789">
    <property type="protein sequence ID" value="KAG0273172.1"/>
    <property type="molecule type" value="Genomic_DNA"/>
</dbReference>
<evidence type="ECO:0000313" key="3">
    <source>
        <dbReference type="Proteomes" id="UP001194580"/>
    </source>
</evidence>
<feature type="coiled-coil region" evidence="1">
    <location>
        <begin position="40"/>
        <end position="70"/>
    </location>
</feature>
<dbReference type="Proteomes" id="UP001194580">
    <property type="component" value="Unassembled WGS sequence"/>
</dbReference>
<dbReference type="InterPro" id="IPR038966">
    <property type="entry name" value="TMA17"/>
</dbReference>
<comment type="caution">
    <text evidence="2">The sequence shown here is derived from an EMBL/GenBank/DDBJ whole genome shotgun (WGS) entry which is preliminary data.</text>
</comment>
<keyword evidence="1" id="KW-0175">Coiled coil</keyword>
<dbReference type="GO" id="GO:0030674">
    <property type="term" value="F:protein-macromolecule adaptor activity"/>
    <property type="evidence" value="ECO:0007669"/>
    <property type="project" value="TreeGrafter"/>
</dbReference>
<dbReference type="AlphaFoldDB" id="A0AAD4DCJ1"/>
<keyword evidence="3" id="KW-1185">Reference proteome</keyword>
<dbReference type="PANTHER" id="PTHR40422:SF1">
    <property type="entry name" value="TRANSLATION MACHINERY-ASSOCIATED PROTEIN 17"/>
    <property type="match status" value="1"/>
</dbReference>
<name>A0AAD4DCJ1_9FUNG</name>
<gene>
    <name evidence="2" type="ORF">BGZ95_011006</name>
</gene>
<organism evidence="2 3">
    <name type="scientific">Linnemannia exigua</name>
    <dbReference type="NCBI Taxonomy" id="604196"/>
    <lineage>
        <taxon>Eukaryota</taxon>
        <taxon>Fungi</taxon>
        <taxon>Fungi incertae sedis</taxon>
        <taxon>Mucoromycota</taxon>
        <taxon>Mortierellomycotina</taxon>
        <taxon>Mortierellomycetes</taxon>
        <taxon>Mortierellales</taxon>
        <taxon>Mortierellaceae</taxon>
        <taxon>Linnemannia</taxon>
    </lineage>
</organism>